<dbReference type="Proteomes" id="UP001596145">
    <property type="component" value="Unassembled WGS sequence"/>
</dbReference>
<sequence>MEYKYAQVVLKVLLNAEDHSCAFNQLRDEVNAITADDSYGAEEIIEGGEYSTASLSSLLSAAEDAGIVNHKLDNEGNKRWELCTSSLSQFQKNRIRDRNSPDVSHADTANVDHYVPNTDSKSS</sequence>
<evidence type="ECO:0000256" key="1">
    <source>
        <dbReference type="SAM" id="MobiDB-lite"/>
    </source>
</evidence>
<name>A0ABD5QMT3_9EURY</name>
<evidence type="ECO:0000313" key="3">
    <source>
        <dbReference type="Proteomes" id="UP001596145"/>
    </source>
</evidence>
<protein>
    <submittedName>
        <fullName evidence="2">Uncharacterized protein</fullName>
    </submittedName>
</protein>
<feature type="region of interest" description="Disordered" evidence="1">
    <location>
        <begin position="94"/>
        <end position="123"/>
    </location>
</feature>
<dbReference type="GeneID" id="300068803"/>
<gene>
    <name evidence="2" type="ORF">ACFPJA_02390</name>
</gene>
<organism evidence="2 3">
    <name type="scientific">Halorubrum glutamatedens</name>
    <dbReference type="NCBI Taxonomy" id="2707018"/>
    <lineage>
        <taxon>Archaea</taxon>
        <taxon>Methanobacteriati</taxon>
        <taxon>Methanobacteriota</taxon>
        <taxon>Stenosarchaea group</taxon>
        <taxon>Halobacteria</taxon>
        <taxon>Halobacteriales</taxon>
        <taxon>Haloferacaceae</taxon>
        <taxon>Halorubrum</taxon>
    </lineage>
</organism>
<dbReference type="RefSeq" id="WP_136516503.1">
    <property type="nucleotide sequence ID" value="NZ_JBHSKV010000002.1"/>
</dbReference>
<keyword evidence="3" id="KW-1185">Reference proteome</keyword>
<comment type="caution">
    <text evidence="2">The sequence shown here is derived from an EMBL/GenBank/DDBJ whole genome shotgun (WGS) entry which is preliminary data.</text>
</comment>
<reference evidence="2 3" key="1">
    <citation type="journal article" date="2019" name="Int. J. Syst. Evol. Microbiol.">
        <title>The Global Catalogue of Microorganisms (GCM) 10K type strain sequencing project: providing services to taxonomists for standard genome sequencing and annotation.</title>
        <authorList>
            <consortium name="The Broad Institute Genomics Platform"/>
            <consortium name="The Broad Institute Genome Sequencing Center for Infectious Disease"/>
            <person name="Wu L."/>
            <person name="Ma J."/>
        </authorList>
    </citation>
    <scope>NUCLEOTIDE SEQUENCE [LARGE SCALE GENOMIC DNA]</scope>
    <source>
        <strain evidence="2 3">CGMCC 1.16026</strain>
    </source>
</reference>
<evidence type="ECO:0000313" key="2">
    <source>
        <dbReference type="EMBL" id="MFC5133579.1"/>
    </source>
</evidence>
<accession>A0ABD5QMT3</accession>
<dbReference type="AlphaFoldDB" id="A0ABD5QMT3"/>
<proteinExistence type="predicted"/>
<dbReference type="EMBL" id="JBHSKV010000002">
    <property type="protein sequence ID" value="MFC5133579.1"/>
    <property type="molecule type" value="Genomic_DNA"/>
</dbReference>